<dbReference type="Pfam" id="PF10035">
    <property type="entry name" value="DUF2179"/>
    <property type="match status" value="1"/>
</dbReference>
<accession>A0NHZ5</accession>
<reference evidence="8 9" key="1">
    <citation type="submission" date="2006-11" db="EMBL/GenBank/DDBJ databases">
        <authorList>
            <consortium name="Laboratoire de Microbiologie (Universite Bourgogne)"/>
            <consortium name="GENOME Express"/>
            <consortium name="UMR Oenologie Ampelologie (Universite Bordeaux 2)"/>
            <person name="Guzzo J."/>
        </authorList>
    </citation>
    <scope>NUCLEOTIDE SEQUENCE [LARGE SCALE GENOMIC DNA]</scope>
    <source>
        <strain evidence="8 9">ATCC BAA-1163</strain>
    </source>
</reference>
<keyword evidence="5 6" id="KW-0472">Membrane</keyword>
<keyword evidence="4 6" id="KW-1133">Transmembrane helix</keyword>
<dbReference type="HOGENOM" id="CLU_063199_1_0_9"/>
<dbReference type="PANTHER" id="PTHR33545">
    <property type="entry name" value="UPF0750 MEMBRANE PROTEIN YITT-RELATED"/>
    <property type="match status" value="1"/>
</dbReference>
<feature type="transmembrane region" description="Helical" evidence="6">
    <location>
        <begin position="153"/>
        <end position="174"/>
    </location>
</feature>
<dbReference type="CDD" id="cd16380">
    <property type="entry name" value="YitT_C"/>
    <property type="match status" value="1"/>
</dbReference>
<evidence type="ECO:0000256" key="4">
    <source>
        <dbReference type="ARBA" id="ARBA00022989"/>
    </source>
</evidence>
<sequence length="289" mass="32246">MMDQLRNYLSKHAIVARAGAAILYGVLVGFAMNFFWKPGNIYSSGFNGLGQLVGFFFSTNLLPVIILLVNIPMTILAWIMISRRLAFFEIFAIACSSIFIDLIIAPAKPLISDPLMCAIFGGALNGFATGFALKNGVATGGLDVFEIIGKRLWNIKVFPINVAFNSIIMIGSGFQHGWKYAFYSIIGIVVSAWMTSIAYTQQQQMEVMIVTNNKDKMIQEIQSRLRRGITVVDDAKGGYLHDSKHVIFTVITLEERYELREAIEAADKKAFASMWKVDHTLGNFYEKQV</sequence>
<feature type="transmembrane region" description="Helical" evidence="6">
    <location>
        <begin position="180"/>
        <end position="199"/>
    </location>
</feature>
<dbReference type="InterPro" id="IPR019264">
    <property type="entry name" value="DUF2179"/>
</dbReference>
<comment type="subcellular location">
    <subcellularLocation>
        <location evidence="1">Cell membrane</location>
        <topology evidence="1">Multi-pass membrane protein</topology>
    </subcellularLocation>
</comment>
<dbReference type="Gene3D" id="3.30.70.120">
    <property type="match status" value="1"/>
</dbReference>
<evidence type="ECO:0000256" key="2">
    <source>
        <dbReference type="ARBA" id="ARBA00022475"/>
    </source>
</evidence>
<evidence type="ECO:0000259" key="7">
    <source>
        <dbReference type="Pfam" id="PF10035"/>
    </source>
</evidence>
<dbReference type="AlphaFoldDB" id="A0NHZ5"/>
<dbReference type="InterPro" id="IPR051461">
    <property type="entry name" value="UPF0750_membrane"/>
</dbReference>
<dbReference type="Proteomes" id="UP000003346">
    <property type="component" value="Unassembled WGS sequence"/>
</dbReference>
<evidence type="ECO:0000256" key="6">
    <source>
        <dbReference type="SAM" id="Phobius"/>
    </source>
</evidence>
<feature type="domain" description="DUF2179" evidence="7">
    <location>
        <begin position="227"/>
        <end position="282"/>
    </location>
</feature>
<dbReference type="GO" id="GO:0005886">
    <property type="term" value="C:plasma membrane"/>
    <property type="evidence" value="ECO:0007669"/>
    <property type="project" value="UniProtKB-SubCell"/>
</dbReference>
<feature type="transmembrane region" description="Helical" evidence="6">
    <location>
        <begin position="55"/>
        <end position="79"/>
    </location>
</feature>
<keyword evidence="2" id="KW-1003">Cell membrane</keyword>
<name>A0NHZ5_OENOE</name>
<dbReference type="PANTHER" id="PTHR33545:SF5">
    <property type="entry name" value="UPF0750 MEMBRANE PROTEIN YITT"/>
    <property type="match status" value="1"/>
</dbReference>
<evidence type="ECO:0000313" key="9">
    <source>
        <dbReference type="Proteomes" id="UP000003346"/>
    </source>
</evidence>
<organism evidence="8 9">
    <name type="scientific">Oenococcus oeni ATCC BAA-1163</name>
    <dbReference type="NCBI Taxonomy" id="379360"/>
    <lineage>
        <taxon>Bacteria</taxon>
        <taxon>Bacillati</taxon>
        <taxon>Bacillota</taxon>
        <taxon>Bacilli</taxon>
        <taxon>Lactobacillales</taxon>
        <taxon>Lactobacillaceae</taxon>
        <taxon>Oenococcus</taxon>
    </lineage>
</organism>
<dbReference type="EMBL" id="AAUV01000037">
    <property type="protein sequence ID" value="EAV39879.1"/>
    <property type="molecule type" value="Genomic_DNA"/>
</dbReference>
<feature type="transmembrane region" description="Helical" evidence="6">
    <location>
        <begin position="86"/>
        <end position="105"/>
    </location>
</feature>
<dbReference type="InterPro" id="IPR015867">
    <property type="entry name" value="N-reg_PII/ATP_PRibTrfase_C"/>
</dbReference>
<protein>
    <submittedName>
        <fullName evidence="8">Integral membrane protein</fullName>
    </submittedName>
</protein>
<dbReference type="Pfam" id="PF02588">
    <property type="entry name" value="YitT_membrane"/>
    <property type="match status" value="1"/>
</dbReference>
<feature type="transmembrane region" description="Helical" evidence="6">
    <location>
        <begin position="111"/>
        <end position="133"/>
    </location>
</feature>
<feature type="transmembrane region" description="Helical" evidence="6">
    <location>
        <begin position="12"/>
        <end position="35"/>
    </location>
</feature>
<dbReference type="InterPro" id="IPR003740">
    <property type="entry name" value="YitT"/>
</dbReference>
<keyword evidence="3 6" id="KW-0812">Transmembrane</keyword>
<dbReference type="PIRSF" id="PIRSF006483">
    <property type="entry name" value="Membrane_protein_YitT"/>
    <property type="match status" value="1"/>
</dbReference>
<proteinExistence type="predicted"/>
<evidence type="ECO:0000256" key="1">
    <source>
        <dbReference type="ARBA" id="ARBA00004651"/>
    </source>
</evidence>
<comment type="caution">
    <text evidence="8">The sequence shown here is derived from an EMBL/GenBank/DDBJ whole genome shotgun (WGS) entry which is preliminary data.</text>
</comment>
<evidence type="ECO:0000256" key="3">
    <source>
        <dbReference type="ARBA" id="ARBA00022692"/>
    </source>
</evidence>
<evidence type="ECO:0000313" key="8">
    <source>
        <dbReference type="EMBL" id="EAV39879.1"/>
    </source>
</evidence>
<gene>
    <name evidence="8" type="ORF">OENOO_42006</name>
</gene>
<evidence type="ECO:0000256" key="5">
    <source>
        <dbReference type="ARBA" id="ARBA00023136"/>
    </source>
</evidence>